<feature type="compositionally biased region" description="Polar residues" evidence="1">
    <location>
        <begin position="178"/>
        <end position="193"/>
    </location>
</feature>
<organism evidence="2 3">
    <name type="scientific">Pseudozyma flocculosa PF-1</name>
    <dbReference type="NCBI Taxonomy" id="1277687"/>
    <lineage>
        <taxon>Eukaryota</taxon>
        <taxon>Fungi</taxon>
        <taxon>Dikarya</taxon>
        <taxon>Basidiomycota</taxon>
        <taxon>Ustilaginomycotina</taxon>
        <taxon>Ustilaginomycetes</taxon>
        <taxon>Ustilaginales</taxon>
        <taxon>Ustilaginaceae</taxon>
        <taxon>Pseudozyma</taxon>
    </lineage>
</organism>
<feature type="compositionally biased region" description="Gly residues" evidence="1">
    <location>
        <begin position="1006"/>
        <end position="1017"/>
    </location>
</feature>
<feature type="compositionally biased region" description="Low complexity" evidence="1">
    <location>
        <begin position="568"/>
        <end position="578"/>
    </location>
</feature>
<evidence type="ECO:0000313" key="2">
    <source>
        <dbReference type="EMBL" id="EPQ27923.1"/>
    </source>
</evidence>
<feature type="region of interest" description="Disordered" evidence="1">
    <location>
        <begin position="561"/>
        <end position="608"/>
    </location>
</feature>
<proteinExistence type="predicted"/>
<feature type="region of interest" description="Disordered" evidence="1">
    <location>
        <begin position="862"/>
        <end position="890"/>
    </location>
</feature>
<feature type="compositionally biased region" description="Basic and acidic residues" evidence="1">
    <location>
        <begin position="653"/>
        <end position="685"/>
    </location>
</feature>
<dbReference type="OrthoDB" id="550575at2759"/>
<accession>A0A061H5M9</accession>
<sequence>MRRPNRASSARRQKPDKPSQRIQRIELNEHEEQRIQNLYAPLPLARNPNISIRHLDLNQLRQLARANRQPSLPLPTLASLCATVAARTFPTWILPSQDTFQRAKHAHHRPSAAATTSASPPKKRRRTTRDANRPFGATTRLDQDHSGDYVEPDGKATDGATRTSSRRSKRTRNDAGPSAQSPSANTCGSTSVPSDAPLLLPDELEQLTRRNAALLKMLPSQSSFALFQAMCLHCPEMLSRAVVSTYFLPTAPSSPSSASSTLRAPRTHVLMPASLPLFASGGASDAPMLLSTMASALSSHAARSLTNAAVFGQAAFSLTSLQLHGLTGLKDPSLVRLFTAHLDATDKTRAGGSATTTAAISDAGSRGPLRLEVVSLKGCVRIGDAAVAALCGGSGSTLKYLNLDCTDITAKSLEAILVGAPQIETLKLGDVDGLTDDTVPPAVERASETALACRSPFVPLSRLTNLRLRRTQVGDLALGSLLKHCARTLQRLDVSYSLIGSADGELDVLAFALGLDAARGRSLHRRCAGMRNELTGGSVLEDDSWIKDLLDGGRGSAQAVDFDGAAGGASASTTAPPQRRGRGRRQQEQQQQKQRQQQQQAAEVAAREAPPRCDLIKLNISGLTLTPLGLGSFLFSLCAPSRIDEEPLDDESGADHARQRGDGNGTGHRDGDGDGDGGHEGESGKRGAAGAAGTPSPPVPPAAVGLHTLLLADLRRPDPSSTQSGRRGVQWDDDDVVNILVPLYLLVKHRRGRGFKSVSLAGTEVIASFVCAVAFMPAWLDIERLLVRDDMGDMLPTAFMACLVAFLAGCCERLNLSRLPRLDGKVLRFDTLTYLPALQRTLQASTPATHRRIPIEVPLHGTRARAGSSSSFDDDDDDGEGAMTTDAGCGTVPLPGGTRRTYLAHLDLSDTKLDDDLLLVQLAAPRRSLRKVEWYDIGLGGRLQSLNLANTGVQASTLDEILSVHPFLSQIDLTSCRGIPVTRRRTYFSSGGGHEEKVEVAKRGEGGGGGGARARRR</sequence>
<feature type="region of interest" description="Disordered" evidence="1">
    <location>
        <begin position="100"/>
        <end position="197"/>
    </location>
</feature>
<evidence type="ECO:0000313" key="3">
    <source>
        <dbReference type="Proteomes" id="UP000053664"/>
    </source>
</evidence>
<feature type="compositionally biased region" description="Basic and acidic residues" evidence="1">
    <location>
        <begin position="13"/>
        <end position="22"/>
    </location>
</feature>
<dbReference type="InterPro" id="IPR032675">
    <property type="entry name" value="LRR_dom_sf"/>
</dbReference>
<dbReference type="PANTHER" id="PTHR13318">
    <property type="entry name" value="PARTNER OF PAIRED, ISOFORM B-RELATED"/>
    <property type="match status" value="1"/>
</dbReference>
<feature type="region of interest" description="Disordered" evidence="1">
    <location>
        <begin position="990"/>
        <end position="1017"/>
    </location>
</feature>
<dbReference type="SUPFAM" id="SSF52047">
    <property type="entry name" value="RNI-like"/>
    <property type="match status" value="1"/>
</dbReference>
<dbReference type="eggNOG" id="ENOG502SAW1">
    <property type="taxonomic scope" value="Eukaryota"/>
</dbReference>
<dbReference type="AlphaFoldDB" id="A0A061H5M9"/>
<dbReference type="GO" id="GO:0019005">
    <property type="term" value="C:SCF ubiquitin ligase complex"/>
    <property type="evidence" value="ECO:0007669"/>
    <property type="project" value="TreeGrafter"/>
</dbReference>
<feature type="compositionally biased region" description="Basic and acidic residues" evidence="1">
    <location>
        <begin position="141"/>
        <end position="156"/>
    </location>
</feature>
<dbReference type="EMBL" id="KE361637">
    <property type="protein sequence ID" value="EPQ27923.1"/>
    <property type="molecule type" value="Genomic_DNA"/>
</dbReference>
<dbReference type="KEGG" id="pfp:PFL1_04667"/>
<reference evidence="2 3" key="1">
    <citation type="journal article" date="2013" name="Plant Cell">
        <title>The transition from a phytopathogenic smut ancestor to an anamorphic biocontrol agent deciphered by comparative whole-genome analysis.</title>
        <authorList>
            <person name="Lefebvre F."/>
            <person name="Joly D.L."/>
            <person name="Labbe C."/>
            <person name="Teichmann B."/>
            <person name="Linning R."/>
            <person name="Belzile F."/>
            <person name="Bakkeren G."/>
            <person name="Belanger R.R."/>
        </authorList>
    </citation>
    <scope>NUCLEOTIDE SEQUENCE [LARGE SCALE GENOMIC DNA]</scope>
    <source>
        <strain evidence="2 3">PF-1</strain>
    </source>
</reference>
<feature type="compositionally biased region" description="Basic residues" evidence="1">
    <location>
        <begin position="1"/>
        <end position="12"/>
    </location>
</feature>
<dbReference type="HOGENOM" id="CLU_296674_0_0_1"/>
<dbReference type="Proteomes" id="UP000053664">
    <property type="component" value="Unassembled WGS sequence"/>
</dbReference>
<feature type="compositionally biased region" description="Low complexity" evidence="1">
    <location>
        <begin position="111"/>
        <end position="120"/>
    </location>
</feature>
<name>A0A061H5M9_9BASI</name>
<dbReference type="RefSeq" id="XP_007880384.1">
    <property type="nucleotide sequence ID" value="XM_007882193.1"/>
</dbReference>
<feature type="compositionally biased region" description="Basic and acidic residues" evidence="1">
    <location>
        <begin position="993"/>
        <end position="1005"/>
    </location>
</feature>
<evidence type="ECO:0000256" key="1">
    <source>
        <dbReference type="SAM" id="MobiDB-lite"/>
    </source>
</evidence>
<feature type="region of interest" description="Disordered" evidence="1">
    <location>
        <begin position="646"/>
        <end position="699"/>
    </location>
</feature>
<evidence type="ECO:0008006" key="4">
    <source>
        <dbReference type="Google" id="ProtNLM"/>
    </source>
</evidence>
<dbReference type="GO" id="GO:0031146">
    <property type="term" value="P:SCF-dependent proteasomal ubiquitin-dependent protein catabolic process"/>
    <property type="evidence" value="ECO:0007669"/>
    <property type="project" value="TreeGrafter"/>
</dbReference>
<feature type="region of interest" description="Disordered" evidence="1">
    <location>
        <begin position="1"/>
        <end position="22"/>
    </location>
</feature>
<dbReference type="Gene3D" id="3.80.10.10">
    <property type="entry name" value="Ribonuclease Inhibitor"/>
    <property type="match status" value="1"/>
</dbReference>
<dbReference type="GeneID" id="19318768"/>
<protein>
    <recommendedName>
        <fullName evidence="4">RNI-like protein</fullName>
    </recommendedName>
</protein>
<feature type="compositionally biased region" description="Low complexity" evidence="1">
    <location>
        <begin position="588"/>
        <end position="604"/>
    </location>
</feature>
<gene>
    <name evidence="2" type="ORF">PFL1_04667</name>
</gene>